<dbReference type="AlphaFoldDB" id="A0A7J9L5J5"/>
<protein>
    <submittedName>
        <fullName evidence="1">Uncharacterized protein</fullName>
    </submittedName>
</protein>
<reference evidence="1 2" key="1">
    <citation type="journal article" date="2019" name="Genome Biol. Evol.">
        <title>Insights into the evolution of the New World diploid cottons (Gossypium, subgenus Houzingenia) based on genome sequencing.</title>
        <authorList>
            <person name="Grover C.E."/>
            <person name="Arick M.A. 2nd"/>
            <person name="Thrash A."/>
            <person name="Conover J.L."/>
            <person name="Sanders W.S."/>
            <person name="Peterson D.G."/>
            <person name="Frelichowski J.E."/>
            <person name="Scheffler J.A."/>
            <person name="Scheffler B.E."/>
            <person name="Wendel J.F."/>
        </authorList>
    </citation>
    <scope>NUCLEOTIDE SEQUENCE [LARGE SCALE GENOMIC DNA]</scope>
    <source>
        <strain evidence="1">1</strain>
        <tissue evidence="1">Leaf</tissue>
    </source>
</reference>
<name>A0A7J9L5J5_GOSSC</name>
<proteinExistence type="predicted"/>
<dbReference type="EMBL" id="JABFAF010000004">
    <property type="protein sequence ID" value="MBA0853978.1"/>
    <property type="molecule type" value="Genomic_DNA"/>
</dbReference>
<organism evidence="1 2">
    <name type="scientific">Gossypium schwendimanii</name>
    <name type="common">Cotton</name>
    <dbReference type="NCBI Taxonomy" id="34291"/>
    <lineage>
        <taxon>Eukaryota</taxon>
        <taxon>Viridiplantae</taxon>
        <taxon>Streptophyta</taxon>
        <taxon>Embryophyta</taxon>
        <taxon>Tracheophyta</taxon>
        <taxon>Spermatophyta</taxon>
        <taxon>Magnoliopsida</taxon>
        <taxon>eudicotyledons</taxon>
        <taxon>Gunneridae</taxon>
        <taxon>Pentapetalae</taxon>
        <taxon>rosids</taxon>
        <taxon>malvids</taxon>
        <taxon>Malvales</taxon>
        <taxon>Malvaceae</taxon>
        <taxon>Malvoideae</taxon>
        <taxon>Gossypium</taxon>
    </lineage>
</organism>
<gene>
    <name evidence="1" type="ORF">Goshw_024556</name>
</gene>
<keyword evidence="2" id="KW-1185">Reference proteome</keyword>
<accession>A0A7J9L5J5</accession>
<sequence>MCPQRVPAIIRSKYQFGAPTSMNFPIGSGSNPGDNPTNPVVPDLDDVAEMEKVRADLPKQLEDRCLIKQDLTERPKGTKKYYEFHAEEGHDIQKCTEFKTMVKKLMDNKELEFYEEVEGLEEQEVYASEEGSTGKAQRVNHTVVIISRPKSTESGMQIAPRVIIQKPVSFPYKDSKRVPWNYDCNVMIPGEEN</sequence>
<evidence type="ECO:0000313" key="1">
    <source>
        <dbReference type="EMBL" id="MBA0853978.1"/>
    </source>
</evidence>
<dbReference type="OrthoDB" id="993114at2759"/>
<evidence type="ECO:0000313" key="2">
    <source>
        <dbReference type="Proteomes" id="UP000593576"/>
    </source>
</evidence>
<dbReference type="Proteomes" id="UP000593576">
    <property type="component" value="Unassembled WGS sequence"/>
</dbReference>
<comment type="caution">
    <text evidence="1">The sequence shown here is derived from an EMBL/GenBank/DDBJ whole genome shotgun (WGS) entry which is preliminary data.</text>
</comment>
<dbReference type="PANTHER" id="PTHR32108:SF5">
    <property type="entry name" value="DYNACTIN SUBUNIT 1-LIKE"/>
    <property type="match status" value="1"/>
</dbReference>
<dbReference type="PANTHER" id="PTHR32108">
    <property type="entry name" value="DNA-DIRECTED RNA POLYMERASE SUBUNIT ALPHA"/>
    <property type="match status" value="1"/>
</dbReference>